<dbReference type="Gene3D" id="2.30.110.10">
    <property type="entry name" value="Electron Transport, Fmn-binding Protein, Chain A"/>
    <property type="match status" value="1"/>
</dbReference>
<gene>
    <name evidence="1" type="ORF">PMG11_04006</name>
</gene>
<organism evidence="1 2">
    <name type="scientific">Penicillium brasilianum</name>
    <dbReference type="NCBI Taxonomy" id="104259"/>
    <lineage>
        <taxon>Eukaryota</taxon>
        <taxon>Fungi</taxon>
        <taxon>Dikarya</taxon>
        <taxon>Ascomycota</taxon>
        <taxon>Pezizomycotina</taxon>
        <taxon>Eurotiomycetes</taxon>
        <taxon>Eurotiomycetidae</taxon>
        <taxon>Eurotiales</taxon>
        <taxon>Aspergillaceae</taxon>
        <taxon>Penicillium</taxon>
    </lineage>
</organism>
<evidence type="ECO:0000313" key="2">
    <source>
        <dbReference type="Proteomes" id="UP000042958"/>
    </source>
</evidence>
<dbReference type="PANTHER" id="PTHR35802">
    <property type="entry name" value="PROTEASE SYNTHASE AND SPORULATION PROTEIN PAI 2"/>
    <property type="match status" value="1"/>
</dbReference>
<dbReference type="PANTHER" id="PTHR35802:SF1">
    <property type="entry name" value="PROTEASE SYNTHASE AND SPORULATION PROTEIN PAI 2"/>
    <property type="match status" value="1"/>
</dbReference>
<dbReference type="AlphaFoldDB" id="A0A0F7VIK5"/>
<accession>A0A0F7VIK5</accession>
<evidence type="ECO:0000313" key="1">
    <source>
        <dbReference type="EMBL" id="CEO59327.1"/>
    </source>
</evidence>
<protein>
    <submittedName>
        <fullName evidence="1">Putative Transcriptional regulator</fullName>
    </submittedName>
</protein>
<keyword evidence="2" id="KW-1185">Reference proteome</keyword>
<dbReference type="InterPro" id="IPR007396">
    <property type="entry name" value="TR_PAI2-type"/>
</dbReference>
<proteinExistence type="predicted"/>
<dbReference type="OrthoDB" id="2101473at2759"/>
<dbReference type="EMBL" id="CDHK01000003">
    <property type="protein sequence ID" value="CEO59327.1"/>
    <property type="molecule type" value="Genomic_DNA"/>
</dbReference>
<dbReference type="Pfam" id="PF04299">
    <property type="entry name" value="FMN_bind_2"/>
    <property type="match status" value="1"/>
</dbReference>
<dbReference type="Proteomes" id="UP000042958">
    <property type="component" value="Unassembled WGS sequence"/>
</dbReference>
<reference evidence="2" key="1">
    <citation type="journal article" date="2015" name="Genome Announc.">
        <title>Draft genome sequence of the fungus Penicillium brasilianum MG11.</title>
        <authorList>
            <person name="Horn F."/>
            <person name="Linde J."/>
            <person name="Mattern D.J."/>
            <person name="Walther G."/>
            <person name="Guthke R."/>
            <person name="Brakhage A.A."/>
            <person name="Valiante V."/>
        </authorList>
    </citation>
    <scope>NUCLEOTIDE SEQUENCE [LARGE SCALE GENOMIC DNA]</scope>
    <source>
        <strain evidence="2">MG11</strain>
    </source>
</reference>
<dbReference type="SUPFAM" id="SSF50475">
    <property type="entry name" value="FMN-binding split barrel"/>
    <property type="match status" value="1"/>
</dbReference>
<name>A0A0F7VIK5_PENBI</name>
<sequence length="306" mass="33676">MSKTEIRNSGGCLGIGHIKNKVYKDPCVDSLGQNQFCNSIFVARLSPAPAMYLRAVHAESSTKALFEFIKANPLGIITTAIPSSTHHFIQSSHVPWVLDVYTDEPEASVKGRLRGHMARQNPQCKAMMEACSAAGTTTLQQDVMILFTGAAHHYVTPKFYTETKPDTGKVVPTWNYSAVQVYGKATIYFDSAASETSEYLSKQIHDLSQMCESSIMGYTGKEGKPCPWSVAEAPERYIDIMKRNIIGIEVSIENIGGKFKMSQELGQGDREGVIQGFSNLGSEVGTQIAELVKERGEMKHAEKIKQ</sequence>
<dbReference type="InterPro" id="IPR012349">
    <property type="entry name" value="Split_barrel_FMN-bd"/>
</dbReference>